<accession>A0ABN8E353</accession>
<keyword evidence="5" id="KW-1185">Reference proteome</keyword>
<comment type="catalytic activity">
    <reaction evidence="2">
        <text>2 GTP = 3',3'-c-di-GMP + 2 diphosphate</text>
        <dbReference type="Rhea" id="RHEA:24898"/>
        <dbReference type="ChEBI" id="CHEBI:33019"/>
        <dbReference type="ChEBI" id="CHEBI:37565"/>
        <dbReference type="ChEBI" id="CHEBI:58805"/>
        <dbReference type="EC" id="2.7.7.65"/>
    </reaction>
</comment>
<gene>
    <name evidence="4" type="ORF">VMF7928_01764</name>
</gene>
<protein>
    <recommendedName>
        <fullName evidence="1">diguanylate cyclase</fullName>
        <ecNumber evidence="1">2.7.7.65</ecNumber>
    </recommendedName>
</protein>
<dbReference type="SUPFAM" id="SSF55073">
    <property type="entry name" value="Nucleotide cyclase"/>
    <property type="match status" value="1"/>
</dbReference>
<sequence length="426" mass="47853">MDIKSTLLDEKITQCGETLLRLTSLPPKIRRDLQDILIYSPANQPRNLEQSINLVTLYDKAVKIFSTNPTAAPSDTLHVDNKKRFQQLSKELQLLIDKLDFSGDIGDQLSDIKTKLSLENDSHQVVDHTVDTLQLVVDGTIAERKTSLQFLEQVNTSLASTLGNYQSTSVKTEEELNQRQGIHKEIGGLVAATQEEVANTNSLPELRESISPLLAQLSDLSKKLEQASQREAALLDQVKLSNSQVTALLDTAQDYRKRYEDQQHKALLDPLTKIYNRNAFTDKLEAAFGRWIKIQDNLRLALLDPDNFSVINEKFGNSAGDKALKIIAKTIEKEANNHGTIARFSGDKFILLFLNQDNEHNKKLATRIQKKVGSLPFKFRDQNIRVTLSVLSDNFKDADTPDDVLGRLELGIKQLKVGSANQLIWL</sequence>
<feature type="domain" description="GGDEF" evidence="3">
    <location>
        <begin position="296"/>
        <end position="426"/>
    </location>
</feature>
<dbReference type="InterPro" id="IPR029787">
    <property type="entry name" value="Nucleotide_cyclase"/>
</dbReference>
<dbReference type="InterPro" id="IPR050469">
    <property type="entry name" value="Diguanylate_Cyclase"/>
</dbReference>
<evidence type="ECO:0000313" key="4">
    <source>
        <dbReference type="EMBL" id="CAH0538933.1"/>
    </source>
</evidence>
<comment type="caution">
    <text evidence="4">The sequence shown here is derived from an EMBL/GenBank/DDBJ whole genome shotgun (WGS) entry which is preliminary data.</text>
</comment>
<dbReference type="NCBIfam" id="TIGR00254">
    <property type="entry name" value="GGDEF"/>
    <property type="match status" value="1"/>
</dbReference>
<evidence type="ECO:0000256" key="2">
    <source>
        <dbReference type="ARBA" id="ARBA00034247"/>
    </source>
</evidence>
<name>A0ABN8E353_9VIBR</name>
<dbReference type="InterPro" id="IPR048516">
    <property type="entry name" value="DGCcoil"/>
</dbReference>
<reference evidence="4" key="1">
    <citation type="submission" date="2021-11" db="EMBL/GenBank/DDBJ databases">
        <authorList>
            <person name="Rodrigo-Torres L."/>
            <person name="Arahal R. D."/>
            <person name="Lucena T."/>
        </authorList>
    </citation>
    <scope>NUCLEOTIDE SEQUENCE</scope>
    <source>
        <strain evidence="4">CECT 7928</strain>
    </source>
</reference>
<organism evidence="4 5">
    <name type="scientific">Vibrio marisflavi CECT 7928</name>
    <dbReference type="NCBI Taxonomy" id="634439"/>
    <lineage>
        <taxon>Bacteria</taxon>
        <taxon>Pseudomonadati</taxon>
        <taxon>Pseudomonadota</taxon>
        <taxon>Gammaproteobacteria</taxon>
        <taxon>Vibrionales</taxon>
        <taxon>Vibrionaceae</taxon>
        <taxon>Vibrio</taxon>
    </lineage>
</organism>
<evidence type="ECO:0000256" key="1">
    <source>
        <dbReference type="ARBA" id="ARBA00012528"/>
    </source>
</evidence>
<dbReference type="PANTHER" id="PTHR45138:SF9">
    <property type="entry name" value="DIGUANYLATE CYCLASE DGCM-RELATED"/>
    <property type="match status" value="1"/>
</dbReference>
<dbReference type="RefSeq" id="WP_237361098.1">
    <property type="nucleotide sequence ID" value="NZ_CAKLDM010000002.1"/>
</dbReference>
<proteinExistence type="predicted"/>
<dbReference type="EMBL" id="CAKLDM010000002">
    <property type="protein sequence ID" value="CAH0538933.1"/>
    <property type="molecule type" value="Genomic_DNA"/>
</dbReference>
<dbReference type="InterPro" id="IPR000160">
    <property type="entry name" value="GGDEF_dom"/>
</dbReference>
<dbReference type="PANTHER" id="PTHR45138">
    <property type="entry name" value="REGULATORY COMPONENTS OF SENSORY TRANSDUCTION SYSTEM"/>
    <property type="match status" value="1"/>
</dbReference>
<dbReference type="CDD" id="cd01949">
    <property type="entry name" value="GGDEF"/>
    <property type="match status" value="1"/>
</dbReference>
<evidence type="ECO:0000313" key="5">
    <source>
        <dbReference type="Proteomes" id="UP000838748"/>
    </source>
</evidence>
<dbReference type="InterPro" id="IPR043128">
    <property type="entry name" value="Rev_trsase/Diguanyl_cyclase"/>
</dbReference>
<dbReference type="Proteomes" id="UP000838748">
    <property type="component" value="Unassembled WGS sequence"/>
</dbReference>
<evidence type="ECO:0000259" key="3">
    <source>
        <dbReference type="PROSITE" id="PS50887"/>
    </source>
</evidence>
<dbReference type="SMART" id="SM00267">
    <property type="entry name" value="GGDEF"/>
    <property type="match status" value="1"/>
</dbReference>
<dbReference type="EC" id="2.7.7.65" evidence="1"/>
<dbReference type="Gene3D" id="3.30.70.270">
    <property type="match status" value="1"/>
</dbReference>
<dbReference type="PROSITE" id="PS50887">
    <property type="entry name" value="GGDEF"/>
    <property type="match status" value="1"/>
</dbReference>
<dbReference type="Pfam" id="PF20975">
    <property type="entry name" value="DGCcoil"/>
    <property type="match status" value="1"/>
</dbReference>
<dbReference type="Pfam" id="PF00990">
    <property type="entry name" value="GGDEF"/>
    <property type="match status" value="1"/>
</dbReference>